<dbReference type="InterPro" id="IPR005670">
    <property type="entry name" value="PstB-like"/>
</dbReference>
<dbReference type="PROSITE" id="PS00211">
    <property type="entry name" value="ABC_TRANSPORTER_1"/>
    <property type="match status" value="1"/>
</dbReference>
<dbReference type="AlphaFoldDB" id="A0A081BFA6"/>
<dbReference type="CDD" id="cd03260">
    <property type="entry name" value="ABC_PstB_phosphate_transporter"/>
    <property type="match status" value="1"/>
</dbReference>
<dbReference type="PROSITE" id="PS50893">
    <property type="entry name" value="ABC_TRANSPORTER_2"/>
    <property type="match status" value="1"/>
</dbReference>
<evidence type="ECO:0000256" key="4">
    <source>
        <dbReference type="ARBA" id="ARBA00022741"/>
    </source>
</evidence>
<dbReference type="SMART" id="SM00382">
    <property type="entry name" value="AAA"/>
    <property type="match status" value="1"/>
</dbReference>
<evidence type="ECO:0000256" key="5">
    <source>
        <dbReference type="ARBA" id="ARBA00022840"/>
    </source>
</evidence>
<dbReference type="InterPro" id="IPR003593">
    <property type="entry name" value="AAA+_ATPase"/>
</dbReference>
<proteinExistence type="inferred from homology"/>
<sequence>MRHAPPAILTHNVSVAFDGKPAVSGISASFPDCAINAIVGPSGCGKSSFLSALNRLNESVPGCKVDGNIELFGAALGRFAPNREELRRTVAMIFQRPVPFPLSIRRNMEIPITEHYGRNRQETAGRCEAALKSVGLWGEVENRLDMPATQLSGGQQQRLCLARALALEPRILLLDEPTSALDPMAAGLIEELLRELKSQMSLVLVTHNLAQARRLADTVTFFWMKDGHGYVAESGPADTLFNTPREDVSRAYFAGHIG</sequence>
<dbReference type="InterPro" id="IPR003439">
    <property type="entry name" value="ABC_transporter-like_ATP-bd"/>
</dbReference>
<dbReference type="GO" id="GO:0005315">
    <property type="term" value="F:phosphate transmembrane transporter activity"/>
    <property type="evidence" value="ECO:0007669"/>
    <property type="project" value="InterPro"/>
</dbReference>
<dbReference type="PANTHER" id="PTHR43423:SF1">
    <property type="entry name" value="ABC TRANSPORTER I FAMILY MEMBER 17"/>
    <property type="match status" value="1"/>
</dbReference>
<gene>
    <name evidence="7" type="ORF">M2A_3223</name>
</gene>
<dbReference type="InterPro" id="IPR027417">
    <property type="entry name" value="P-loop_NTPase"/>
</dbReference>
<name>A0A081BFA6_9HYPH</name>
<dbReference type="Pfam" id="PF00005">
    <property type="entry name" value="ABC_tran"/>
    <property type="match status" value="1"/>
</dbReference>
<protein>
    <submittedName>
        <fullName evidence="7">Phosphate ABC transporter ATP-binding protein, PhoT family</fullName>
    </submittedName>
</protein>
<feature type="domain" description="ABC transporter" evidence="6">
    <location>
        <begin position="8"/>
        <end position="253"/>
    </location>
</feature>
<evidence type="ECO:0000313" key="8">
    <source>
        <dbReference type="Proteomes" id="UP000028702"/>
    </source>
</evidence>
<dbReference type="SUPFAM" id="SSF52540">
    <property type="entry name" value="P-loop containing nucleoside triphosphate hydrolases"/>
    <property type="match status" value="1"/>
</dbReference>
<keyword evidence="2" id="KW-0813">Transport</keyword>
<evidence type="ECO:0000259" key="6">
    <source>
        <dbReference type="PROSITE" id="PS50893"/>
    </source>
</evidence>
<evidence type="ECO:0000256" key="1">
    <source>
        <dbReference type="ARBA" id="ARBA00005417"/>
    </source>
</evidence>
<dbReference type="RefSeq" id="WP_045449634.1">
    <property type="nucleotide sequence ID" value="NZ_BBIO01000026.1"/>
</dbReference>
<dbReference type="GO" id="GO:0016020">
    <property type="term" value="C:membrane"/>
    <property type="evidence" value="ECO:0007669"/>
    <property type="project" value="InterPro"/>
</dbReference>
<keyword evidence="5 7" id="KW-0067">ATP-binding</keyword>
<dbReference type="PANTHER" id="PTHR43423">
    <property type="entry name" value="ABC TRANSPORTER I FAMILY MEMBER 17"/>
    <property type="match status" value="1"/>
</dbReference>
<dbReference type="GO" id="GO:0035435">
    <property type="term" value="P:phosphate ion transmembrane transport"/>
    <property type="evidence" value="ECO:0007669"/>
    <property type="project" value="InterPro"/>
</dbReference>
<dbReference type="Proteomes" id="UP000028702">
    <property type="component" value="Unassembled WGS sequence"/>
</dbReference>
<evidence type="ECO:0000313" key="7">
    <source>
        <dbReference type="EMBL" id="GAK46724.1"/>
    </source>
</evidence>
<dbReference type="eggNOG" id="COG1117">
    <property type="taxonomic scope" value="Bacteria"/>
</dbReference>
<comment type="similarity">
    <text evidence="1">Belongs to the ABC transporter superfamily.</text>
</comment>
<dbReference type="GO" id="GO:0005524">
    <property type="term" value="F:ATP binding"/>
    <property type="evidence" value="ECO:0007669"/>
    <property type="project" value="UniProtKB-KW"/>
</dbReference>
<dbReference type="Gene3D" id="3.40.50.300">
    <property type="entry name" value="P-loop containing nucleotide triphosphate hydrolases"/>
    <property type="match status" value="1"/>
</dbReference>
<comment type="caution">
    <text evidence="7">The sequence shown here is derived from an EMBL/GenBank/DDBJ whole genome shotgun (WGS) entry which is preliminary data.</text>
</comment>
<dbReference type="EMBL" id="BBIO01000026">
    <property type="protein sequence ID" value="GAK46724.1"/>
    <property type="molecule type" value="Genomic_DNA"/>
</dbReference>
<accession>A0A081BFA6</accession>
<dbReference type="STRING" id="1333998.M2A_3223"/>
<keyword evidence="4" id="KW-0547">Nucleotide-binding</keyword>
<organism evidence="7 8">
    <name type="scientific">Tepidicaulis marinus</name>
    <dbReference type="NCBI Taxonomy" id="1333998"/>
    <lineage>
        <taxon>Bacteria</taxon>
        <taxon>Pseudomonadati</taxon>
        <taxon>Pseudomonadota</taxon>
        <taxon>Alphaproteobacteria</taxon>
        <taxon>Hyphomicrobiales</taxon>
        <taxon>Parvibaculaceae</taxon>
        <taxon>Tepidicaulis</taxon>
    </lineage>
</organism>
<dbReference type="InterPro" id="IPR017871">
    <property type="entry name" value="ABC_transporter-like_CS"/>
</dbReference>
<dbReference type="GO" id="GO:0016887">
    <property type="term" value="F:ATP hydrolysis activity"/>
    <property type="evidence" value="ECO:0007669"/>
    <property type="project" value="InterPro"/>
</dbReference>
<reference evidence="7 8" key="1">
    <citation type="submission" date="2014-07" db="EMBL/GenBank/DDBJ databases">
        <title>Tepidicaulis marinum gen. nov., sp. nov., a novel marine bacterium denitrifying nitrate to nitrous oxide strictly under microaerobic conditions.</title>
        <authorList>
            <person name="Takeuchi M."/>
            <person name="Yamagishi T."/>
            <person name="Kamagata Y."/>
            <person name="Oshima K."/>
            <person name="Hattori M."/>
            <person name="Katayama T."/>
            <person name="Hanada S."/>
            <person name="Tamaki H."/>
            <person name="Marumo K."/>
            <person name="Maeda H."/>
            <person name="Nedachi M."/>
            <person name="Iwasaki W."/>
            <person name="Suwa Y."/>
            <person name="Sakata S."/>
        </authorList>
    </citation>
    <scope>NUCLEOTIDE SEQUENCE [LARGE SCALE GENOMIC DNA]</scope>
    <source>
        <strain evidence="7 8">MA2</strain>
    </source>
</reference>
<keyword evidence="8" id="KW-1185">Reference proteome</keyword>
<keyword evidence="3" id="KW-0592">Phosphate transport</keyword>
<evidence type="ECO:0000256" key="2">
    <source>
        <dbReference type="ARBA" id="ARBA00022448"/>
    </source>
</evidence>
<evidence type="ECO:0000256" key="3">
    <source>
        <dbReference type="ARBA" id="ARBA00022592"/>
    </source>
</evidence>